<dbReference type="Proteomes" id="UP000324222">
    <property type="component" value="Unassembled WGS sequence"/>
</dbReference>
<sequence length="47" mass="5338">MAEGRFRPDVAKGAFRRKAVFAKAPFEYVAPGRLRKDVDKWRVVSSA</sequence>
<evidence type="ECO:0000313" key="1">
    <source>
        <dbReference type="EMBL" id="MPC74090.1"/>
    </source>
</evidence>
<reference evidence="1 2" key="1">
    <citation type="submission" date="2019-05" db="EMBL/GenBank/DDBJ databases">
        <title>Another draft genome of Portunus trituberculatus and its Hox gene families provides insights of decapod evolution.</title>
        <authorList>
            <person name="Jeong J.-H."/>
            <person name="Song I."/>
            <person name="Kim S."/>
            <person name="Choi T."/>
            <person name="Kim D."/>
            <person name="Ryu S."/>
            <person name="Kim W."/>
        </authorList>
    </citation>
    <scope>NUCLEOTIDE SEQUENCE [LARGE SCALE GENOMIC DNA]</scope>
    <source>
        <tissue evidence="1">Muscle</tissue>
    </source>
</reference>
<name>A0A5B7HNU3_PORTR</name>
<organism evidence="1 2">
    <name type="scientific">Portunus trituberculatus</name>
    <name type="common">Swimming crab</name>
    <name type="synonym">Neptunus trituberculatus</name>
    <dbReference type="NCBI Taxonomy" id="210409"/>
    <lineage>
        <taxon>Eukaryota</taxon>
        <taxon>Metazoa</taxon>
        <taxon>Ecdysozoa</taxon>
        <taxon>Arthropoda</taxon>
        <taxon>Crustacea</taxon>
        <taxon>Multicrustacea</taxon>
        <taxon>Malacostraca</taxon>
        <taxon>Eumalacostraca</taxon>
        <taxon>Eucarida</taxon>
        <taxon>Decapoda</taxon>
        <taxon>Pleocyemata</taxon>
        <taxon>Brachyura</taxon>
        <taxon>Eubrachyura</taxon>
        <taxon>Portunoidea</taxon>
        <taxon>Portunidae</taxon>
        <taxon>Portuninae</taxon>
        <taxon>Portunus</taxon>
    </lineage>
</organism>
<keyword evidence="2" id="KW-1185">Reference proteome</keyword>
<protein>
    <submittedName>
        <fullName evidence="1">Uncharacterized protein</fullName>
    </submittedName>
</protein>
<gene>
    <name evidence="1" type="ORF">E2C01_068436</name>
</gene>
<dbReference type="AlphaFoldDB" id="A0A5B7HNU3"/>
<evidence type="ECO:0000313" key="2">
    <source>
        <dbReference type="Proteomes" id="UP000324222"/>
    </source>
</evidence>
<comment type="caution">
    <text evidence="1">The sequence shown here is derived from an EMBL/GenBank/DDBJ whole genome shotgun (WGS) entry which is preliminary data.</text>
</comment>
<proteinExistence type="predicted"/>
<accession>A0A5B7HNU3</accession>
<dbReference type="EMBL" id="VSRR010038222">
    <property type="protein sequence ID" value="MPC74090.1"/>
    <property type="molecule type" value="Genomic_DNA"/>
</dbReference>